<protein>
    <submittedName>
        <fullName evidence="2">Uncharacterized protein</fullName>
    </submittedName>
</protein>
<organism evidence="2 3">
    <name type="scientific">Leptidea sinapis</name>
    <dbReference type="NCBI Taxonomy" id="189913"/>
    <lineage>
        <taxon>Eukaryota</taxon>
        <taxon>Metazoa</taxon>
        <taxon>Ecdysozoa</taxon>
        <taxon>Arthropoda</taxon>
        <taxon>Hexapoda</taxon>
        <taxon>Insecta</taxon>
        <taxon>Pterygota</taxon>
        <taxon>Neoptera</taxon>
        <taxon>Endopterygota</taxon>
        <taxon>Lepidoptera</taxon>
        <taxon>Glossata</taxon>
        <taxon>Ditrysia</taxon>
        <taxon>Papilionoidea</taxon>
        <taxon>Pieridae</taxon>
        <taxon>Dismorphiinae</taxon>
        <taxon>Leptidea</taxon>
    </lineage>
</organism>
<feature type="region of interest" description="Disordered" evidence="1">
    <location>
        <begin position="75"/>
        <end position="94"/>
    </location>
</feature>
<gene>
    <name evidence="2" type="ORF">LSINAPIS_LOCUS346</name>
</gene>
<evidence type="ECO:0000313" key="3">
    <source>
        <dbReference type="Proteomes" id="UP000324832"/>
    </source>
</evidence>
<evidence type="ECO:0000313" key="2">
    <source>
        <dbReference type="EMBL" id="VVC86545.1"/>
    </source>
</evidence>
<proteinExistence type="predicted"/>
<dbReference type="Proteomes" id="UP000324832">
    <property type="component" value="Unassembled WGS sequence"/>
</dbReference>
<dbReference type="EMBL" id="FZQP02000004">
    <property type="protein sequence ID" value="VVC86545.1"/>
    <property type="molecule type" value="Genomic_DNA"/>
</dbReference>
<reference evidence="2 3" key="1">
    <citation type="submission" date="2017-07" db="EMBL/GenBank/DDBJ databases">
        <authorList>
            <person name="Talla V."/>
            <person name="Backstrom N."/>
        </authorList>
    </citation>
    <scope>NUCLEOTIDE SEQUENCE [LARGE SCALE GENOMIC DNA]</scope>
</reference>
<keyword evidence="3" id="KW-1185">Reference proteome</keyword>
<name>A0A5E4PLE6_9NEOP</name>
<accession>A0A5E4PLE6</accession>
<dbReference type="AlphaFoldDB" id="A0A5E4PLE6"/>
<evidence type="ECO:0000256" key="1">
    <source>
        <dbReference type="SAM" id="MobiDB-lite"/>
    </source>
</evidence>
<sequence length="144" mass="15958">MGMKPSSKQVAAFILRGVFGSQARRFRRRGSVGAAAAEVVAGVVAAHFRHLGQCRKRLRRRHIRRLRDYHIRAGVRPRVPGDPARQAGPGGNTPRLWATLLPRSGWSRAGISRFSPRIADSERMYPGCPISVCRSLILTRSYGS</sequence>